<dbReference type="AlphaFoldDB" id="A0A8I6RG92"/>
<dbReference type="RefSeq" id="XP_014244770.1">
    <property type="nucleotide sequence ID" value="XM_014389284.1"/>
</dbReference>
<dbReference type="EnsemblMetazoa" id="XM_014389284.1">
    <property type="protein sequence ID" value="XP_014244770.1"/>
    <property type="gene ID" value="LOC106663989"/>
</dbReference>
<dbReference type="OMA" id="INGPIHE"/>
<dbReference type="SUPFAM" id="SSF48371">
    <property type="entry name" value="ARM repeat"/>
    <property type="match status" value="1"/>
</dbReference>
<protein>
    <recommendedName>
        <fullName evidence="3">Parkin coregulated gene protein homolog</fullName>
    </recommendedName>
</protein>
<proteinExistence type="predicted"/>
<dbReference type="GO" id="GO:0030544">
    <property type="term" value="F:Hsp70 protein binding"/>
    <property type="evidence" value="ECO:0007669"/>
    <property type="project" value="TreeGrafter"/>
</dbReference>
<dbReference type="GO" id="GO:0051879">
    <property type="term" value="F:Hsp90 protein binding"/>
    <property type="evidence" value="ECO:0007669"/>
    <property type="project" value="TreeGrafter"/>
</dbReference>
<evidence type="ECO:0000313" key="1">
    <source>
        <dbReference type="EnsemblMetazoa" id="XP_014244770.1"/>
    </source>
</evidence>
<dbReference type="GeneID" id="106663989"/>
<dbReference type="InterPro" id="IPR019399">
    <property type="entry name" value="Parkin_co-regulated_protein"/>
</dbReference>
<keyword evidence="2" id="KW-1185">Reference proteome</keyword>
<dbReference type="InterPro" id="IPR016024">
    <property type="entry name" value="ARM-type_fold"/>
</dbReference>
<dbReference type="PANTHER" id="PTHR21207:SF2">
    <property type="entry name" value="PARKIN COREGULATED GENE PROTEIN"/>
    <property type="match status" value="1"/>
</dbReference>
<reference evidence="1" key="1">
    <citation type="submission" date="2022-01" db="UniProtKB">
        <authorList>
            <consortium name="EnsemblMetazoa"/>
        </authorList>
    </citation>
    <scope>IDENTIFICATION</scope>
</reference>
<accession>A0A8I6RG92</accession>
<dbReference type="PANTHER" id="PTHR21207">
    <property type="entry name" value="PARKIN COREGULATED GENE PROTEIN PARK2 COREGULATED"/>
    <property type="match status" value="1"/>
</dbReference>
<evidence type="ECO:0008006" key="3">
    <source>
        <dbReference type="Google" id="ProtNLM"/>
    </source>
</evidence>
<dbReference type="Proteomes" id="UP000494040">
    <property type="component" value="Unassembled WGS sequence"/>
</dbReference>
<dbReference type="OrthoDB" id="5954824at2759"/>
<dbReference type="Pfam" id="PF10274">
    <property type="entry name" value="ParcG"/>
    <property type="match status" value="1"/>
</dbReference>
<sequence length="262" mass="30509">MDLPRSKMEKRMKYLDKTCYPLTQEYIASAGKKKQNARIVPPFSVQSLQKNTVVQPFPKSKPRKPFPVGQSCFRTYYKRGDLPISMEFDQMGYKVSWRVNISELDYHYFLPMFFEGLTETEHPYTFFTQHGIHDLLMQGPHKVLPVIPQIILPIKNALNTRNEIVIATTLKVLQDLASSSNEIGHALVPYYRQILPPLNYMKIQSKSYNEFTGDDIDYGQQKRENVQDLIQETLEILEKHGGRDAFINIKYMIPTYESCIMN</sequence>
<dbReference type="KEGG" id="clec:106663989"/>
<evidence type="ECO:0000313" key="2">
    <source>
        <dbReference type="Proteomes" id="UP000494040"/>
    </source>
</evidence>
<organism evidence="1 2">
    <name type="scientific">Cimex lectularius</name>
    <name type="common">Bed bug</name>
    <name type="synonym">Acanthia lectularia</name>
    <dbReference type="NCBI Taxonomy" id="79782"/>
    <lineage>
        <taxon>Eukaryota</taxon>
        <taxon>Metazoa</taxon>
        <taxon>Ecdysozoa</taxon>
        <taxon>Arthropoda</taxon>
        <taxon>Hexapoda</taxon>
        <taxon>Insecta</taxon>
        <taxon>Pterygota</taxon>
        <taxon>Neoptera</taxon>
        <taxon>Paraneoptera</taxon>
        <taxon>Hemiptera</taxon>
        <taxon>Heteroptera</taxon>
        <taxon>Panheteroptera</taxon>
        <taxon>Cimicomorpha</taxon>
        <taxon>Cimicidae</taxon>
        <taxon>Cimex</taxon>
    </lineage>
</organism>
<name>A0A8I6RG92_CIMLE</name>